<feature type="region of interest" description="Disordered" evidence="1">
    <location>
        <begin position="292"/>
        <end position="324"/>
    </location>
</feature>
<dbReference type="AlphaFoldDB" id="A0A2N5TYX4"/>
<protein>
    <recommendedName>
        <fullName evidence="2">Tet-like 2OG-Fe(II) oxygenase domain-containing protein</fullName>
    </recommendedName>
</protein>
<organism evidence="3 4">
    <name type="scientific">Puccinia coronata f. sp. avenae</name>
    <dbReference type="NCBI Taxonomy" id="200324"/>
    <lineage>
        <taxon>Eukaryota</taxon>
        <taxon>Fungi</taxon>
        <taxon>Dikarya</taxon>
        <taxon>Basidiomycota</taxon>
        <taxon>Pucciniomycotina</taxon>
        <taxon>Pucciniomycetes</taxon>
        <taxon>Pucciniales</taxon>
        <taxon>Pucciniaceae</taxon>
        <taxon>Puccinia</taxon>
    </lineage>
</organism>
<dbReference type="InterPro" id="IPR046798">
    <property type="entry name" value="2OG-FeII_Oxy_6"/>
</dbReference>
<feature type="domain" description="Tet-like 2OG-Fe(II) oxygenase" evidence="2">
    <location>
        <begin position="412"/>
        <end position="456"/>
    </location>
</feature>
<dbReference type="Pfam" id="PF20515">
    <property type="entry name" value="2OG-FeII_Oxy_6"/>
    <property type="match status" value="1"/>
</dbReference>
<proteinExistence type="predicted"/>
<evidence type="ECO:0000259" key="2">
    <source>
        <dbReference type="Pfam" id="PF20515"/>
    </source>
</evidence>
<reference evidence="3 4" key="1">
    <citation type="submission" date="2017-11" db="EMBL/GenBank/DDBJ databases">
        <title>De novo assembly and phasing of dikaryotic genomes from two isolates of Puccinia coronata f. sp. avenae, the causal agent of oat crown rust.</title>
        <authorList>
            <person name="Miller M.E."/>
            <person name="Zhang Y."/>
            <person name="Omidvar V."/>
            <person name="Sperschneider J."/>
            <person name="Schwessinger B."/>
            <person name="Raley C."/>
            <person name="Palmer J.M."/>
            <person name="Garnica D."/>
            <person name="Upadhyaya N."/>
            <person name="Rathjen J."/>
            <person name="Taylor J.M."/>
            <person name="Park R.F."/>
            <person name="Dodds P.N."/>
            <person name="Hirsch C.D."/>
            <person name="Kianian S.F."/>
            <person name="Figueroa M."/>
        </authorList>
    </citation>
    <scope>NUCLEOTIDE SEQUENCE [LARGE SCALE GENOMIC DNA]</scope>
    <source>
        <strain evidence="3">12SD80</strain>
    </source>
</reference>
<evidence type="ECO:0000313" key="3">
    <source>
        <dbReference type="EMBL" id="PLW30693.1"/>
    </source>
</evidence>
<gene>
    <name evidence="3" type="ORF">PCASD_20145</name>
</gene>
<name>A0A2N5TYX4_9BASI</name>
<dbReference type="EMBL" id="PGCI01000289">
    <property type="protein sequence ID" value="PLW30693.1"/>
    <property type="molecule type" value="Genomic_DNA"/>
</dbReference>
<dbReference type="Proteomes" id="UP000235392">
    <property type="component" value="Unassembled WGS sequence"/>
</dbReference>
<comment type="caution">
    <text evidence="3">The sequence shown here is derived from an EMBL/GenBank/DDBJ whole genome shotgun (WGS) entry which is preliminary data.</text>
</comment>
<accession>A0A2N5TYX4</accession>
<evidence type="ECO:0000256" key="1">
    <source>
        <dbReference type="SAM" id="MobiDB-lite"/>
    </source>
</evidence>
<evidence type="ECO:0000313" key="4">
    <source>
        <dbReference type="Proteomes" id="UP000235392"/>
    </source>
</evidence>
<feature type="compositionally biased region" description="Polar residues" evidence="1">
    <location>
        <begin position="296"/>
        <end position="305"/>
    </location>
</feature>
<sequence length="460" mass="50439">MAVRLGWGKNDRLVKFSRTWPWNPCSLKQSASLCRFRVRGAILSTRGVLSSPNFCQDCEVRLPLAPAAGEQASQRRPGIAPGRGRLSPARIGLGVRAGTAPIHREAREACLQVSLDLPSRIPLRFVRPSAINAPHWTRTHELNKPSGTVFSLSYLYFFRRSLSDLFIKLVLLALPRLGYLPLPARLETLAARPIASNSAPALLPAVASRHLASSPPSPCSPLSSSLIGASPAPSSDNLLALSPVDTSTAPSVSSQSTAALASYSYIFLGAVLIPCFSGSAKYKYFVPQHKTRANPAPQTQTTSSYKNSSNKASGRKRKSRKALEESARIQAALGMSKQSVIWHQVKSTPHNLYPNIPWKDGNPTRRPTNSEIQLAYNKVNQFRPLTSGLNIIKEKKEVIAIVEFTPFSELNRSQIDDLNYVSNFLHASKRFINSVSSCSRVWAGLMWAVGWHPSKTIKIL</sequence>